<feature type="signal peptide" evidence="1">
    <location>
        <begin position="1"/>
        <end position="19"/>
    </location>
</feature>
<dbReference type="AlphaFoldDB" id="A0A1H2R4T3"/>
<reference evidence="2 3" key="1">
    <citation type="submission" date="2016-10" db="EMBL/GenBank/DDBJ databases">
        <authorList>
            <person name="Varghese N."/>
            <person name="Submissions S."/>
        </authorList>
    </citation>
    <scope>NUCLEOTIDE SEQUENCE [LARGE SCALE GENOMIC DNA]</scope>
    <source>
        <strain evidence="2 3">DSM 11449</strain>
    </source>
</reference>
<evidence type="ECO:0000256" key="1">
    <source>
        <dbReference type="SAM" id="SignalP"/>
    </source>
</evidence>
<name>A0A1H2R4T3_9FLAO</name>
<sequence>MRKKIFLLLLLVTGVQAFAQTGNNMRESKNNLKDMNLFGKVKTFKITPYKLVDYFGKITKGDKQEFWRGDVVIVFDEHGYKAENNTYNKVGNLSQKVIYKYDDKGKRLSRDLYNAYGKLQMKFLYVYDNKGAKKAYNSYSPTGELNDSYLYKNDDKGRMIEEVWIKKDKSFGSKYTYEYDKMGKVAKMCQYTASETQVDNCTSYKYDKNGRISEIEIYNSNNSLSRRSVITYDEKGNEKEIKYYDGKGTFLEERSYTYKFDNNGNWIERIESINQFPKSFLEREITYYP</sequence>
<feature type="chain" id="PRO_5029018056" evidence="1">
    <location>
        <begin position="20"/>
        <end position="289"/>
    </location>
</feature>
<dbReference type="Proteomes" id="UP000182771">
    <property type="component" value="Unassembled WGS sequence"/>
</dbReference>
<dbReference type="Gene3D" id="2.180.10.10">
    <property type="entry name" value="RHS repeat-associated core"/>
    <property type="match status" value="1"/>
</dbReference>
<dbReference type="EMBL" id="FNND01000001">
    <property type="protein sequence ID" value="SDW14150.1"/>
    <property type="molecule type" value="Genomic_DNA"/>
</dbReference>
<evidence type="ECO:0000313" key="3">
    <source>
        <dbReference type="Proteomes" id="UP000182771"/>
    </source>
</evidence>
<proteinExistence type="predicted"/>
<organism evidence="2 3">
    <name type="scientific">Capnocytophaga granulosa</name>
    <dbReference type="NCBI Taxonomy" id="45242"/>
    <lineage>
        <taxon>Bacteria</taxon>
        <taxon>Pseudomonadati</taxon>
        <taxon>Bacteroidota</taxon>
        <taxon>Flavobacteriia</taxon>
        <taxon>Flavobacteriales</taxon>
        <taxon>Flavobacteriaceae</taxon>
        <taxon>Capnocytophaga</taxon>
    </lineage>
</organism>
<dbReference type="GeneID" id="85017793"/>
<keyword evidence="1" id="KW-0732">Signal</keyword>
<evidence type="ECO:0000313" key="2">
    <source>
        <dbReference type="EMBL" id="SDW14150.1"/>
    </source>
</evidence>
<dbReference type="OrthoDB" id="1046747at2"/>
<comment type="caution">
    <text evidence="2">The sequence shown here is derived from an EMBL/GenBank/DDBJ whole genome shotgun (WGS) entry which is preliminary data.</text>
</comment>
<accession>A0A1H2R4T3</accession>
<dbReference type="RefSeq" id="WP_016419621.1">
    <property type="nucleotide sequence ID" value="NZ_CALGWW010000040.1"/>
</dbReference>
<protein>
    <submittedName>
        <fullName evidence="2">YD repeat-containing protein</fullName>
    </submittedName>
</protein>
<keyword evidence="3" id="KW-1185">Reference proteome</keyword>
<gene>
    <name evidence="2" type="ORF">SAMN05444420_101338</name>
</gene>